<proteinExistence type="predicted"/>
<gene>
    <name evidence="9" type="ORF">FHX76_001031</name>
</gene>
<evidence type="ECO:0000256" key="4">
    <source>
        <dbReference type="ARBA" id="ARBA00023125"/>
    </source>
</evidence>
<dbReference type="SUPFAM" id="SSF100950">
    <property type="entry name" value="NagB/RpiA/CoA transferase-like"/>
    <property type="match status" value="1"/>
</dbReference>
<feature type="compositionally biased region" description="Polar residues" evidence="7">
    <location>
        <begin position="1"/>
        <end position="18"/>
    </location>
</feature>
<feature type="region of interest" description="Disordered" evidence="7">
    <location>
        <begin position="273"/>
        <end position="303"/>
    </location>
</feature>
<dbReference type="InterPro" id="IPR018356">
    <property type="entry name" value="Tscrpt_reg_HTH_DeoR_CS"/>
</dbReference>
<keyword evidence="2" id="KW-0678">Repressor</keyword>
<organism evidence="9 10">
    <name type="scientific">Lysinibacter cavernae</name>
    <dbReference type="NCBI Taxonomy" id="1640652"/>
    <lineage>
        <taxon>Bacteria</taxon>
        <taxon>Bacillati</taxon>
        <taxon>Actinomycetota</taxon>
        <taxon>Actinomycetes</taxon>
        <taxon>Micrococcales</taxon>
        <taxon>Microbacteriaceae</taxon>
        <taxon>Lysinibacter</taxon>
    </lineage>
</organism>
<dbReference type="GO" id="GO:0003677">
    <property type="term" value="F:DNA binding"/>
    <property type="evidence" value="ECO:0007669"/>
    <property type="project" value="UniProtKB-KW"/>
</dbReference>
<dbReference type="Gene3D" id="1.10.10.10">
    <property type="entry name" value="Winged helix-like DNA-binding domain superfamily/Winged helix DNA-binding domain"/>
    <property type="match status" value="1"/>
</dbReference>
<dbReference type="InterPro" id="IPR036388">
    <property type="entry name" value="WH-like_DNA-bd_sf"/>
</dbReference>
<accession>A0A7X5R032</accession>
<dbReference type="InterPro" id="IPR014036">
    <property type="entry name" value="DeoR-like_C"/>
</dbReference>
<keyword evidence="5" id="KW-0804">Transcription</keyword>
<dbReference type="RefSeq" id="WP_167148549.1">
    <property type="nucleotide sequence ID" value="NZ_JAAMOX010000001.1"/>
</dbReference>
<evidence type="ECO:0000313" key="10">
    <source>
        <dbReference type="Proteomes" id="UP000541033"/>
    </source>
</evidence>
<dbReference type="PANTHER" id="PTHR30363:SF4">
    <property type="entry name" value="GLYCEROL-3-PHOSPHATE REGULON REPRESSOR"/>
    <property type="match status" value="1"/>
</dbReference>
<sequence length="303" mass="31699">MSNSEAAPTPITTGTSKASRSRREVILRDLDAHGRVEVSELAITLGVAEETVRRDLKALEQSGHLARAHGGAIRASRVVPELGWLAQTEHEVHPVARAAAALIPQQGNVFIGAGDIAEDLASLLPNSQDLHVVTNSIPVALAASRNPEIVVYNLGGLVDPSDASQSGQWAREDLGRLRLDLAFLSPEGMTPDGSLTATTPKSAAILGEVVRTAKRTVLMASGSRLQPKGLVKFAQLADIGYAVVDDRCGEAFHTLATEAGVSVTVAARLTTSSAAVRPDAGTSQPFDDPNISPKSATPEESNS</sequence>
<feature type="domain" description="HTH deoR-type" evidence="8">
    <location>
        <begin position="19"/>
        <end position="74"/>
    </location>
</feature>
<dbReference type="PROSITE" id="PS51000">
    <property type="entry name" value="HTH_DEOR_2"/>
    <property type="match status" value="1"/>
</dbReference>
<dbReference type="GO" id="GO:0003700">
    <property type="term" value="F:DNA-binding transcription factor activity"/>
    <property type="evidence" value="ECO:0007669"/>
    <property type="project" value="InterPro"/>
</dbReference>
<dbReference type="PANTHER" id="PTHR30363">
    <property type="entry name" value="HTH-TYPE TRANSCRIPTIONAL REGULATOR SRLR-RELATED"/>
    <property type="match status" value="1"/>
</dbReference>
<evidence type="ECO:0000256" key="5">
    <source>
        <dbReference type="ARBA" id="ARBA00023163"/>
    </source>
</evidence>
<dbReference type="InterPro" id="IPR001034">
    <property type="entry name" value="DeoR_HTH"/>
</dbReference>
<dbReference type="SMART" id="SM00420">
    <property type="entry name" value="HTH_DEOR"/>
    <property type="match status" value="1"/>
</dbReference>
<feature type="compositionally biased region" description="Polar residues" evidence="7">
    <location>
        <begin position="292"/>
        <end position="303"/>
    </location>
</feature>
<keyword evidence="4" id="KW-0238">DNA-binding</keyword>
<dbReference type="Pfam" id="PF08220">
    <property type="entry name" value="HTH_DeoR"/>
    <property type="match status" value="1"/>
</dbReference>
<evidence type="ECO:0000256" key="2">
    <source>
        <dbReference type="ARBA" id="ARBA00022491"/>
    </source>
</evidence>
<dbReference type="SUPFAM" id="SSF46785">
    <property type="entry name" value="Winged helix' DNA-binding domain"/>
    <property type="match status" value="1"/>
</dbReference>
<dbReference type="PRINTS" id="PR00037">
    <property type="entry name" value="HTHLACR"/>
</dbReference>
<feature type="region of interest" description="Disordered" evidence="7">
    <location>
        <begin position="1"/>
        <end position="20"/>
    </location>
</feature>
<dbReference type="Proteomes" id="UP000541033">
    <property type="component" value="Unassembled WGS sequence"/>
</dbReference>
<evidence type="ECO:0000259" key="8">
    <source>
        <dbReference type="PROSITE" id="PS51000"/>
    </source>
</evidence>
<evidence type="ECO:0000256" key="1">
    <source>
        <dbReference type="ARBA" id="ARBA00021390"/>
    </source>
</evidence>
<evidence type="ECO:0000256" key="7">
    <source>
        <dbReference type="SAM" id="MobiDB-lite"/>
    </source>
</evidence>
<keyword evidence="10" id="KW-1185">Reference proteome</keyword>
<dbReference type="AlphaFoldDB" id="A0A7X5R032"/>
<keyword evidence="3" id="KW-0805">Transcription regulation</keyword>
<dbReference type="InterPro" id="IPR036390">
    <property type="entry name" value="WH_DNA-bd_sf"/>
</dbReference>
<dbReference type="InterPro" id="IPR037171">
    <property type="entry name" value="NagB/RpiA_transferase-like"/>
</dbReference>
<dbReference type="Pfam" id="PF00455">
    <property type="entry name" value="DeoRC"/>
    <property type="match status" value="1"/>
</dbReference>
<name>A0A7X5R032_9MICO</name>
<evidence type="ECO:0000256" key="3">
    <source>
        <dbReference type="ARBA" id="ARBA00023015"/>
    </source>
</evidence>
<dbReference type="InterPro" id="IPR050313">
    <property type="entry name" value="Carb_Metab_HTH_regulators"/>
</dbReference>
<dbReference type="EMBL" id="JAAMOX010000001">
    <property type="protein sequence ID" value="NIH53163.1"/>
    <property type="molecule type" value="Genomic_DNA"/>
</dbReference>
<comment type="function">
    <text evidence="6">Repressor of the lactose catabolism operon. Galactose-6-phosphate is the inducer.</text>
</comment>
<evidence type="ECO:0000313" key="9">
    <source>
        <dbReference type="EMBL" id="NIH53163.1"/>
    </source>
</evidence>
<dbReference type="SMART" id="SM01134">
    <property type="entry name" value="DeoRC"/>
    <property type="match status" value="1"/>
</dbReference>
<protein>
    <recommendedName>
        <fullName evidence="1">Lactose phosphotransferase system repressor</fullName>
    </recommendedName>
</protein>
<comment type="caution">
    <text evidence="9">The sequence shown here is derived from an EMBL/GenBank/DDBJ whole genome shotgun (WGS) entry which is preliminary data.</text>
</comment>
<evidence type="ECO:0000256" key="6">
    <source>
        <dbReference type="ARBA" id="ARBA00024937"/>
    </source>
</evidence>
<reference evidence="9 10" key="1">
    <citation type="submission" date="2020-02" db="EMBL/GenBank/DDBJ databases">
        <title>Sequencing the genomes of 1000 actinobacteria strains.</title>
        <authorList>
            <person name="Klenk H.-P."/>
        </authorList>
    </citation>
    <scope>NUCLEOTIDE SEQUENCE [LARGE SCALE GENOMIC DNA]</scope>
    <source>
        <strain evidence="9 10">DSM 27960</strain>
    </source>
</reference>
<dbReference type="PROSITE" id="PS00894">
    <property type="entry name" value="HTH_DEOR_1"/>
    <property type="match status" value="1"/>
</dbReference>